<dbReference type="Gene3D" id="2.30.40.10">
    <property type="entry name" value="Urease, subunit C, domain 1"/>
    <property type="match status" value="2"/>
</dbReference>
<comment type="caution">
    <text evidence="2">The sequence shown here is derived from an EMBL/GenBank/DDBJ whole genome shotgun (WGS) entry which is preliminary data.</text>
</comment>
<keyword evidence="3" id="KW-1185">Reference proteome</keyword>
<dbReference type="Gene3D" id="3.20.20.140">
    <property type="entry name" value="Metal-dependent hydrolases"/>
    <property type="match status" value="2"/>
</dbReference>
<sequence>MTFTDVPIALTHVTVIDVTGGPSLPDQTVLLTGDTIVAVGPASQVVIPPGTETHDHTGRYVLPGLTDMHVHSEGGDDDERLFPALYIANGVTTVREMWGQPHLHEWRRRTEAGKMLGPRSIIAGPIVDGSPALWEELFNDAPIISVTTEQEARRAVGETKDGGADFVKAYSRLGREPYFALLDEAAKQDIPVVGHRSDLIPLDEQVGAGQRSFEHVHGLWPATADDVERMEAAMARISPEPGFHYANWFKQVNEVEWESVNRYSRASATALFERFVAEDVAYCPTLIMHAAIDLAEGIRLDDQRLAYMAPGTDDMWSFIRDEIFHGGGRSPDEVDKRRRLFDHRRAAVAAMDEAGVRVLAGTDAVTPGLFPGFALHDELDLLVGSGLSTMRALRAATLEPARFLGRERISGTVEPGKLADLLVLDADPLADITNTRRIHAVVAAGRYVGPDERGRLLETAAAAAAAMAPPMEGE</sequence>
<dbReference type="SUPFAM" id="SSF51556">
    <property type="entry name" value="Metallo-dependent hydrolases"/>
    <property type="match status" value="1"/>
</dbReference>
<dbReference type="GO" id="GO:0016810">
    <property type="term" value="F:hydrolase activity, acting on carbon-nitrogen (but not peptide) bonds"/>
    <property type="evidence" value="ECO:0007669"/>
    <property type="project" value="InterPro"/>
</dbReference>
<reference evidence="2 3" key="1">
    <citation type="submission" date="2019-03" db="EMBL/GenBank/DDBJ databases">
        <title>Draft genome sequences of novel Actinobacteria.</title>
        <authorList>
            <person name="Sahin N."/>
            <person name="Ay H."/>
            <person name="Saygin H."/>
        </authorList>
    </citation>
    <scope>NUCLEOTIDE SEQUENCE [LARGE SCALE GENOMIC DNA]</scope>
    <source>
        <strain evidence="2 3">6K102</strain>
    </source>
</reference>
<feature type="domain" description="Amidohydrolase-related" evidence="1">
    <location>
        <begin position="60"/>
        <end position="447"/>
    </location>
</feature>
<dbReference type="InterPro" id="IPR051781">
    <property type="entry name" value="Metallo-dep_Hydrolase"/>
</dbReference>
<evidence type="ECO:0000259" key="1">
    <source>
        <dbReference type="Pfam" id="PF01979"/>
    </source>
</evidence>
<dbReference type="AlphaFoldDB" id="A0A4R5FUC0"/>
<proteinExistence type="predicted"/>
<dbReference type="SUPFAM" id="SSF51338">
    <property type="entry name" value="Composite domain of metallo-dependent hydrolases"/>
    <property type="match status" value="1"/>
</dbReference>
<dbReference type="PANTHER" id="PTHR43135">
    <property type="entry name" value="ALPHA-D-RIBOSE 1-METHYLPHOSPHONATE 5-TRIPHOSPHATE DIPHOSPHATASE"/>
    <property type="match status" value="1"/>
</dbReference>
<dbReference type="EMBL" id="SMLD01000018">
    <property type="protein sequence ID" value="TDE56713.1"/>
    <property type="molecule type" value="Genomic_DNA"/>
</dbReference>
<dbReference type="InterPro" id="IPR006680">
    <property type="entry name" value="Amidohydro-rel"/>
</dbReference>
<dbReference type="PANTHER" id="PTHR43135:SF3">
    <property type="entry name" value="ALPHA-D-RIBOSE 1-METHYLPHOSPHONATE 5-TRIPHOSPHATE DIPHOSPHATASE"/>
    <property type="match status" value="1"/>
</dbReference>
<protein>
    <recommendedName>
        <fullName evidence="1">Amidohydrolase-related domain-containing protein</fullName>
    </recommendedName>
</protein>
<accession>A0A4R5FUC0</accession>
<dbReference type="InterPro" id="IPR011059">
    <property type="entry name" value="Metal-dep_hydrolase_composite"/>
</dbReference>
<dbReference type="Pfam" id="PF01979">
    <property type="entry name" value="Amidohydro_1"/>
    <property type="match status" value="1"/>
</dbReference>
<organism evidence="2 3">
    <name type="scientific">Nonomuraea mesophila</name>
    <dbReference type="NCBI Taxonomy" id="2530382"/>
    <lineage>
        <taxon>Bacteria</taxon>
        <taxon>Bacillati</taxon>
        <taxon>Actinomycetota</taxon>
        <taxon>Actinomycetes</taxon>
        <taxon>Streptosporangiales</taxon>
        <taxon>Streptosporangiaceae</taxon>
        <taxon>Nonomuraea</taxon>
    </lineage>
</organism>
<dbReference type="RefSeq" id="WP_132629873.1">
    <property type="nucleotide sequence ID" value="NZ_SMLD01000018.1"/>
</dbReference>
<name>A0A4R5FUC0_9ACTN</name>
<dbReference type="Proteomes" id="UP000295136">
    <property type="component" value="Unassembled WGS sequence"/>
</dbReference>
<gene>
    <name evidence="2" type="ORF">E1295_09950</name>
</gene>
<evidence type="ECO:0000313" key="3">
    <source>
        <dbReference type="Proteomes" id="UP000295136"/>
    </source>
</evidence>
<dbReference type="InterPro" id="IPR032466">
    <property type="entry name" value="Metal_Hydrolase"/>
</dbReference>
<evidence type="ECO:0000313" key="2">
    <source>
        <dbReference type="EMBL" id="TDE56713.1"/>
    </source>
</evidence>